<proteinExistence type="predicted"/>
<feature type="compositionally biased region" description="Basic and acidic residues" evidence="1">
    <location>
        <begin position="47"/>
        <end position="59"/>
    </location>
</feature>
<organism evidence="2 3">
    <name type="scientific">Trifolium subterraneum</name>
    <name type="common">Subterranean clover</name>
    <dbReference type="NCBI Taxonomy" id="3900"/>
    <lineage>
        <taxon>Eukaryota</taxon>
        <taxon>Viridiplantae</taxon>
        <taxon>Streptophyta</taxon>
        <taxon>Embryophyta</taxon>
        <taxon>Tracheophyta</taxon>
        <taxon>Spermatophyta</taxon>
        <taxon>Magnoliopsida</taxon>
        <taxon>eudicotyledons</taxon>
        <taxon>Gunneridae</taxon>
        <taxon>Pentapetalae</taxon>
        <taxon>rosids</taxon>
        <taxon>fabids</taxon>
        <taxon>Fabales</taxon>
        <taxon>Fabaceae</taxon>
        <taxon>Papilionoideae</taxon>
        <taxon>50 kb inversion clade</taxon>
        <taxon>NPAAA clade</taxon>
        <taxon>Hologalegina</taxon>
        <taxon>IRL clade</taxon>
        <taxon>Trifolieae</taxon>
        <taxon>Trifolium</taxon>
    </lineage>
</organism>
<accession>A0A2Z6MTQ1</accession>
<feature type="region of interest" description="Disordered" evidence="1">
    <location>
        <begin position="43"/>
        <end position="93"/>
    </location>
</feature>
<evidence type="ECO:0000313" key="2">
    <source>
        <dbReference type="EMBL" id="GAU35496.1"/>
    </source>
</evidence>
<evidence type="ECO:0000256" key="1">
    <source>
        <dbReference type="SAM" id="MobiDB-lite"/>
    </source>
</evidence>
<dbReference type="EMBL" id="DF973592">
    <property type="protein sequence ID" value="GAU35496.1"/>
    <property type="molecule type" value="Genomic_DNA"/>
</dbReference>
<keyword evidence="3" id="KW-1185">Reference proteome</keyword>
<gene>
    <name evidence="2" type="ORF">TSUD_384510</name>
</gene>
<feature type="region of interest" description="Disordered" evidence="1">
    <location>
        <begin position="155"/>
        <end position="182"/>
    </location>
</feature>
<dbReference type="Proteomes" id="UP000242715">
    <property type="component" value="Unassembled WGS sequence"/>
</dbReference>
<evidence type="ECO:0000313" key="3">
    <source>
        <dbReference type="Proteomes" id="UP000242715"/>
    </source>
</evidence>
<name>A0A2Z6MTQ1_TRISU</name>
<sequence>MPGRLNVPNLVVGSRFASLSEDIPKTFEESLDMEENMLVQNMVGNDGGRENQGDFEKRSQRGKTKRGNTGGGVIKGDMAGHTKKDPKLAAHGGNNFKGRMGVYEKKKVDNLVGKMGEELIDNLLGQAQQPIQRSSMDTSMDTTGSANNQHVTILSPIANEKEGHKIVTTPNRPRPPNQNEASISLSTTTTTINGEDSIREWEIFLDANDQGSNTSSNAEMDFVVETPGLVQ</sequence>
<feature type="compositionally biased region" description="Basic and acidic residues" evidence="1">
    <location>
        <begin position="78"/>
        <end position="88"/>
    </location>
</feature>
<protein>
    <submittedName>
        <fullName evidence="2">Uncharacterized protein</fullName>
    </submittedName>
</protein>
<reference evidence="3" key="1">
    <citation type="journal article" date="2017" name="Front. Plant Sci.">
        <title>Climate Clever Clovers: New Paradigm to Reduce the Environmental Footprint of Ruminants by Breeding Low Methanogenic Forages Utilizing Haplotype Variation.</title>
        <authorList>
            <person name="Kaur P."/>
            <person name="Appels R."/>
            <person name="Bayer P.E."/>
            <person name="Keeble-Gagnere G."/>
            <person name="Wang J."/>
            <person name="Hirakawa H."/>
            <person name="Shirasawa K."/>
            <person name="Vercoe P."/>
            <person name="Stefanova K."/>
            <person name="Durmic Z."/>
            <person name="Nichols P."/>
            <person name="Revell C."/>
            <person name="Isobe S.N."/>
            <person name="Edwards D."/>
            <person name="Erskine W."/>
        </authorList>
    </citation>
    <scope>NUCLEOTIDE SEQUENCE [LARGE SCALE GENOMIC DNA]</scope>
    <source>
        <strain evidence="3">cv. Daliak</strain>
    </source>
</reference>
<dbReference type="AlphaFoldDB" id="A0A2Z6MTQ1"/>
<dbReference type="OrthoDB" id="10632356at2759"/>